<dbReference type="GO" id="GO:0004518">
    <property type="term" value="F:nuclease activity"/>
    <property type="evidence" value="ECO:0007669"/>
    <property type="project" value="UniProtKB-KW"/>
</dbReference>
<evidence type="ECO:0000256" key="1">
    <source>
        <dbReference type="ARBA" id="ARBA00001968"/>
    </source>
</evidence>
<reference evidence="9" key="2">
    <citation type="submission" date="2022-06" db="UniProtKB">
        <authorList>
            <consortium name="EnsemblMetazoa"/>
        </authorList>
    </citation>
    <scope>IDENTIFICATION</scope>
</reference>
<dbReference type="KEGG" id="api:103307732"/>
<evidence type="ECO:0000313" key="9">
    <source>
        <dbReference type="EnsemblMetazoa" id="XP_008178209.1"/>
    </source>
</evidence>
<comment type="subcellular location">
    <subcellularLocation>
        <location evidence="2">Nucleus</location>
    </subcellularLocation>
</comment>
<comment type="similarity">
    <text evidence="3">Belongs to the HARBI1 family.</text>
</comment>
<feature type="domain" description="DDE Tnp4" evidence="8">
    <location>
        <begin position="22"/>
        <end position="162"/>
    </location>
</feature>
<evidence type="ECO:0000256" key="2">
    <source>
        <dbReference type="ARBA" id="ARBA00004123"/>
    </source>
</evidence>
<dbReference type="GeneID" id="103307732"/>
<dbReference type="AlphaFoldDB" id="A0A8R1X051"/>
<dbReference type="GO" id="GO:0016787">
    <property type="term" value="F:hydrolase activity"/>
    <property type="evidence" value="ECO:0007669"/>
    <property type="project" value="UniProtKB-KW"/>
</dbReference>
<proteinExistence type="inferred from homology"/>
<reference evidence="10" key="1">
    <citation type="submission" date="2010-06" db="EMBL/GenBank/DDBJ databases">
        <authorList>
            <person name="Jiang H."/>
            <person name="Abraham K."/>
            <person name="Ali S."/>
            <person name="Alsbrooks S.L."/>
            <person name="Anim B.N."/>
            <person name="Anosike U.S."/>
            <person name="Attaway T."/>
            <person name="Bandaranaike D.P."/>
            <person name="Battles P.K."/>
            <person name="Bell S.N."/>
            <person name="Bell A.V."/>
            <person name="Beltran B."/>
            <person name="Bickham C."/>
            <person name="Bustamante Y."/>
            <person name="Caleb T."/>
            <person name="Canada A."/>
            <person name="Cardenas V."/>
            <person name="Carter K."/>
            <person name="Chacko J."/>
            <person name="Chandrabose M.N."/>
            <person name="Chavez D."/>
            <person name="Chavez A."/>
            <person name="Chen L."/>
            <person name="Chu H.-S."/>
            <person name="Claassen K.J."/>
            <person name="Cockrell R."/>
            <person name="Collins M."/>
            <person name="Cooper J.A."/>
            <person name="Cree A."/>
            <person name="Curry S.M."/>
            <person name="Da Y."/>
            <person name="Dao M.D."/>
            <person name="Das B."/>
            <person name="Davila M.-L."/>
            <person name="Davy-Carroll L."/>
            <person name="Denson S."/>
            <person name="Dinh H."/>
            <person name="Ebong V.E."/>
            <person name="Edwards J.R."/>
            <person name="Egan A."/>
            <person name="El-Daye J."/>
            <person name="Escobedo L."/>
            <person name="Fernandez S."/>
            <person name="Fernando P.R."/>
            <person name="Flagg N."/>
            <person name="Forbes L.D."/>
            <person name="Fowler R.G."/>
            <person name="Fu Q."/>
            <person name="Gabisi R.A."/>
            <person name="Ganer J."/>
            <person name="Garbino Pronczuk A."/>
            <person name="Garcia R.M."/>
            <person name="Garner T."/>
            <person name="Garrett T.E."/>
            <person name="Gonzalez D.A."/>
            <person name="Hamid H."/>
            <person name="Hawkins E.S."/>
            <person name="Hirani K."/>
            <person name="Hogues M.E."/>
            <person name="Hollins B."/>
            <person name="Hsiao C.-H."/>
            <person name="Jabil R."/>
            <person name="James M.L."/>
            <person name="Jhangiani S.N."/>
            <person name="Johnson B."/>
            <person name="Johnson Q."/>
            <person name="Joshi V."/>
            <person name="Kalu J.B."/>
            <person name="Kam C."/>
            <person name="Kashfia A."/>
            <person name="Keebler J."/>
            <person name="Kisamo H."/>
            <person name="Kovar C.L."/>
            <person name="Lago L.A."/>
            <person name="Lai C.-Y."/>
            <person name="Laidlaw J."/>
            <person name="Lara F."/>
            <person name="Le T.-K."/>
            <person name="Lee S.L."/>
            <person name="Legall F.H."/>
            <person name="Lemon S.J."/>
            <person name="Lewis L.R."/>
            <person name="Li B."/>
            <person name="Liu Y."/>
            <person name="Liu Y.-S."/>
            <person name="Lopez J."/>
            <person name="Lozado R.J."/>
            <person name="Lu J."/>
            <person name="Madu R.C."/>
            <person name="Maheshwari M."/>
            <person name="Maheshwari R."/>
            <person name="Malloy K."/>
            <person name="Martinez E."/>
            <person name="Mathew T."/>
            <person name="Mercado I.C."/>
            <person name="Mercado C."/>
            <person name="Meyer B."/>
            <person name="Montgomery K."/>
            <person name="Morgan M.B."/>
            <person name="Munidasa M."/>
            <person name="Nazareth L.V."/>
            <person name="Nelson J."/>
            <person name="Ng B.M."/>
            <person name="Nguyen N.B."/>
            <person name="Nguyen P.Q."/>
            <person name="Nguyen T."/>
            <person name="Obregon M."/>
            <person name="Okwuonu G.O."/>
            <person name="Onwere C.G."/>
            <person name="Orozco G."/>
            <person name="Parra A."/>
            <person name="Patel S."/>
            <person name="Patil S."/>
            <person name="Perez A."/>
            <person name="Perez Y."/>
            <person name="Pham C."/>
            <person name="Primus E.L."/>
            <person name="Pu L.-L."/>
            <person name="Puazo M."/>
            <person name="Qin X."/>
            <person name="Quiroz J.B."/>
            <person name="Reese J."/>
            <person name="Richards S."/>
            <person name="Rives C.M."/>
            <person name="Robberts R."/>
            <person name="Ruiz S.J."/>
            <person name="Ruiz M.J."/>
            <person name="Santibanez J."/>
            <person name="Schneider B.W."/>
            <person name="Sisson I."/>
            <person name="Smith M."/>
            <person name="Sodergren E."/>
            <person name="Song X.-Z."/>
            <person name="Song B.B."/>
            <person name="Summersgill H."/>
            <person name="Thelus R."/>
            <person name="Thornton R.D."/>
            <person name="Trejos Z.Y."/>
            <person name="Usmani K."/>
            <person name="Vattathil S."/>
            <person name="Villasana D."/>
            <person name="Walker D.L."/>
            <person name="Wang S."/>
            <person name="Wang K."/>
            <person name="White C.S."/>
            <person name="Williams A.C."/>
            <person name="Williamson J."/>
            <person name="Wilson K."/>
            <person name="Woghiren I.O."/>
            <person name="Woodworth J.R."/>
            <person name="Worley K.C."/>
            <person name="Wright R.A."/>
            <person name="Wu W."/>
            <person name="Young L."/>
            <person name="Zhang L."/>
            <person name="Zhang J."/>
            <person name="Zhu Y."/>
            <person name="Muzny D.M."/>
            <person name="Weinstock G."/>
            <person name="Gibbs R.A."/>
        </authorList>
    </citation>
    <scope>NUCLEOTIDE SEQUENCE [LARGE SCALE GENOMIC DNA]</scope>
    <source>
        <strain evidence="10">LSR1</strain>
    </source>
</reference>
<keyword evidence="4" id="KW-0540">Nuclease</keyword>
<evidence type="ECO:0000256" key="4">
    <source>
        <dbReference type="ARBA" id="ARBA00022722"/>
    </source>
</evidence>
<protein>
    <recommendedName>
        <fullName evidence="8">DDE Tnp4 domain-containing protein</fullName>
    </recommendedName>
</protein>
<keyword evidence="5" id="KW-0479">Metal-binding</keyword>
<evidence type="ECO:0000256" key="3">
    <source>
        <dbReference type="ARBA" id="ARBA00006958"/>
    </source>
</evidence>
<evidence type="ECO:0000256" key="7">
    <source>
        <dbReference type="ARBA" id="ARBA00023242"/>
    </source>
</evidence>
<dbReference type="EnsemblMetazoa" id="XM_008179987.1">
    <property type="protein sequence ID" value="XP_008178209.1"/>
    <property type="gene ID" value="LOC103307732"/>
</dbReference>
<keyword evidence="10" id="KW-1185">Reference proteome</keyword>
<evidence type="ECO:0000256" key="5">
    <source>
        <dbReference type="ARBA" id="ARBA00022723"/>
    </source>
</evidence>
<dbReference type="InterPro" id="IPR045249">
    <property type="entry name" value="HARBI1-like"/>
</dbReference>
<dbReference type="GO" id="GO:0005634">
    <property type="term" value="C:nucleus"/>
    <property type="evidence" value="ECO:0007669"/>
    <property type="project" value="UniProtKB-SubCell"/>
</dbReference>
<keyword evidence="7" id="KW-0539">Nucleus</keyword>
<name>A0A8R1X051_ACYPI</name>
<evidence type="ECO:0000259" key="8">
    <source>
        <dbReference type="Pfam" id="PF13359"/>
    </source>
</evidence>
<dbReference type="Proteomes" id="UP000007819">
    <property type="component" value="Unassembled WGS sequence"/>
</dbReference>
<dbReference type="RefSeq" id="XP_008178209.1">
    <property type="nucleotide sequence ID" value="XM_008179987.1"/>
</dbReference>
<dbReference type="PANTHER" id="PTHR22930:SF269">
    <property type="entry name" value="NUCLEASE HARBI1-LIKE PROTEIN"/>
    <property type="match status" value="1"/>
</dbReference>
<dbReference type="PANTHER" id="PTHR22930">
    <property type="match status" value="1"/>
</dbReference>
<dbReference type="OrthoDB" id="6579366at2759"/>
<comment type="cofactor">
    <cofactor evidence="1">
        <name>a divalent metal cation</name>
        <dbReference type="ChEBI" id="CHEBI:60240"/>
    </cofactor>
</comment>
<evidence type="ECO:0000313" key="10">
    <source>
        <dbReference type="Proteomes" id="UP000007819"/>
    </source>
</evidence>
<evidence type="ECO:0000256" key="6">
    <source>
        <dbReference type="ARBA" id="ARBA00022801"/>
    </source>
</evidence>
<dbReference type="GO" id="GO:0046872">
    <property type="term" value="F:metal ion binding"/>
    <property type="evidence" value="ECO:0007669"/>
    <property type="project" value="UniProtKB-KW"/>
</dbReference>
<sequence length="224" mass="26052">MCKAIWTNLRITYMPVPKQEDWLKIEPVCDANYCFIAVDIGDYGKNSDSSIFKNSTFYRKLFKKELNILENTLLPQSNGSKFPFVIVGDEAFGLSQNVMRPYGGRHLSTKKKVFNYRLSRARRFIEFTFGILSNKWRIFHRPLNVSEEFAYDIIKACVILHNFVRIRDGNTLEFEDTLFYEGLLDEDRSPDNTSGKAATNIRDDFIDYFMGAGGVPWQYESIKK</sequence>
<organism evidence="9 10">
    <name type="scientific">Acyrthosiphon pisum</name>
    <name type="common">Pea aphid</name>
    <dbReference type="NCBI Taxonomy" id="7029"/>
    <lineage>
        <taxon>Eukaryota</taxon>
        <taxon>Metazoa</taxon>
        <taxon>Ecdysozoa</taxon>
        <taxon>Arthropoda</taxon>
        <taxon>Hexapoda</taxon>
        <taxon>Insecta</taxon>
        <taxon>Pterygota</taxon>
        <taxon>Neoptera</taxon>
        <taxon>Paraneoptera</taxon>
        <taxon>Hemiptera</taxon>
        <taxon>Sternorrhyncha</taxon>
        <taxon>Aphidomorpha</taxon>
        <taxon>Aphidoidea</taxon>
        <taxon>Aphididae</taxon>
        <taxon>Macrosiphini</taxon>
        <taxon>Acyrthosiphon</taxon>
    </lineage>
</organism>
<keyword evidence="6" id="KW-0378">Hydrolase</keyword>
<accession>A0A8R1X051</accession>
<dbReference type="Pfam" id="PF13359">
    <property type="entry name" value="DDE_Tnp_4"/>
    <property type="match status" value="1"/>
</dbReference>
<dbReference type="InterPro" id="IPR027806">
    <property type="entry name" value="HARBI1_dom"/>
</dbReference>